<feature type="region of interest" description="Disordered" evidence="1">
    <location>
        <begin position="82"/>
        <end position="105"/>
    </location>
</feature>
<name>A0A4Q9PRH8_9APHY</name>
<protein>
    <recommendedName>
        <fullName evidence="5">Secreted protein</fullName>
    </recommendedName>
</protein>
<evidence type="ECO:0008006" key="5">
    <source>
        <dbReference type="Google" id="ProtNLM"/>
    </source>
</evidence>
<evidence type="ECO:0000256" key="1">
    <source>
        <dbReference type="SAM" id="MobiDB-lite"/>
    </source>
</evidence>
<evidence type="ECO:0000313" key="4">
    <source>
        <dbReference type="Proteomes" id="UP000292082"/>
    </source>
</evidence>
<dbReference type="AlphaFoldDB" id="A0A4Q9PRH8"/>
<gene>
    <name evidence="3" type="ORF">BD310DRAFT_930396</name>
</gene>
<dbReference type="Proteomes" id="UP000292082">
    <property type="component" value="Unassembled WGS sequence"/>
</dbReference>
<sequence length="105" mass="10389">MEPATLCVTPVLIVLCASWRNNSCRASSLIADETGVAGAGAPSRGTARGLRGGAPNDSRDIRGTTFGGLTFSGVLSLALPPAPAPTPTPISKSSGVAASITPVSL</sequence>
<accession>A0A4Q9PRH8</accession>
<feature type="chain" id="PRO_5020348422" description="Secreted protein" evidence="2">
    <location>
        <begin position="27"/>
        <end position="105"/>
    </location>
</feature>
<feature type="signal peptide" evidence="2">
    <location>
        <begin position="1"/>
        <end position="26"/>
    </location>
</feature>
<dbReference type="EMBL" id="ML145143">
    <property type="protein sequence ID" value="TBU56991.1"/>
    <property type="molecule type" value="Genomic_DNA"/>
</dbReference>
<keyword evidence="4" id="KW-1185">Reference proteome</keyword>
<proteinExistence type="predicted"/>
<evidence type="ECO:0000256" key="2">
    <source>
        <dbReference type="SAM" id="SignalP"/>
    </source>
</evidence>
<feature type="region of interest" description="Disordered" evidence="1">
    <location>
        <begin position="36"/>
        <end position="61"/>
    </location>
</feature>
<evidence type="ECO:0000313" key="3">
    <source>
        <dbReference type="EMBL" id="TBU56991.1"/>
    </source>
</evidence>
<organism evidence="3 4">
    <name type="scientific">Dichomitus squalens</name>
    <dbReference type="NCBI Taxonomy" id="114155"/>
    <lineage>
        <taxon>Eukaryota</taxon>
        <taxon>Fungi</taxon>
        <taxon>Dikarya</taxon>
        <taxon>Basidiomycota</taxon>
        <taxon>Agaricomycotina</taxon>
        <taxon>Agaricomycetes</taxon>
        <taxon>Polyporales</taxon>
        <taxon>Polyporaceae</taxon>
        <taxon>Dichomitus</taxon>
    </lineage>
</organism>
<keyword evidence="2" id="KW-0732">Signal</keyword>
<feature type="compositionally biased region" description="Polar residues" evidence="1">
    <location>
        <begin position="90"/>
        <end position="105"/>
    </location>
</feature>
<reference evidence="3 4" key="1">
    <citation type="submission" date="2019-01" db="EMBL/GenBank/DDBJ databases">
        <title>Draft genome sequences of three monokaryotic isolates of the white-rot basidiomycete fungus Dichomitus squalens.</title>
        <authorList>
            <consortium name="DOE Joint Genome Institute"/>
            <person name="Lopez S.C."/>
            <person name="Andreopoulos B."/>
            <person name="Pangilinan J."/>
            <person name="Lipzen A."/>
            <person name="Riley R."/>
            <person name="Ahrendt S."/>
            <person name="Ng V."/>
            <person name="Barry K."/>
            <person name="Daum C."/>
            <person name="Grigoriev I.V."/>
            <person name="Hilden K.S."/>
            <person name="Makela M.R."/>
            <person name="de Vries R.P."/>
        </authorList>
    </citation>
    <scope>NUCLEOTIDE SEQUENCE [LARGE SCALE GENOMIC DNA]</scope>
    <source>
        <strain evidence="3 4">CBS 464.89</strain>
    </source>
</reference>